<dbReference type="GO" id="GO:0005509">
    <property type="term" value="F:calcium ion binding"/>
    <property type="evidence" value="ECO:0007669"/>
    <property type="project" value="InterPro"/>
</dbReference>
<dbReference type="InterPro" id="IPR011992">
    <property type="entry name" value="EF-hand-dom_pair"/>
</dbReference>
<dbReference type="InterPro" id="IPR002048">
    <property type="entry name" value="EF_hand_dom"/>
</dbReference>
<keyword evidence="2" id="KW-0106">Calcium</keyword>
<evidence type="ECO:0000256" key="2">
    <source>
        <dbReference type="ARBA" id="ARBA00022837"/>
    </source>
</evidence>
<dbReference type="CDD" id="cd00051">
    <property type="entry name" value="EFh"/>
    <property type="match status" value="1"/>
</dbReference>
<dbReference type="SMART" id="SM00054">
    <property type="entry name" value="EFh"/>
    <property type="match status" value="4"/>
</dbReference>
<dbReference type="InterPro" id="IPR018247">
    <property type="entry name" value="EF_Hand_1_Ca_BS"/>
</dbReference>
<dbReference type="PROSITE" id="PS00018">
    <property type="entry name" value="EF_HAND_1"/>
    <property type="match status" value="3"/>
</dbReference>
<evidence type="ECO:0000256" key="1">
    <source>
        <dbReference type="ARBA" id="ARBA00022737"/>
    </source>
</evidence>
<sequence length="137" mass="15849">LKRAFNFFDTNRDGRITMEELEAAMNKCGQHPNKLELRLLMLQADSDRNGVITFDEFTRMMRGGDTGGHQRGKYSRQQLYQQFQLFDKDKDGYIERDEMNGIVSELALGKMFPKKLIDQIFLEADVDGDGRISFEGK</sequence>
<feature type="domain" description="EF-hand" evidence="3">
    <location>
        <begin position="32"/>
        <end position="67"/>
    </location>
</feature>
<dbReference type="PANTHER" id="PTHR23050">
    <property type="entry name" value="CALCIUM BINDING PROTEIN"/>
    <property type="match status" value="1"/>
</dbReference>
<dbReference type="WBParaSite" id="ASIM_0001330501-mRNA-1">
    <property type="protein sequence ID" value="ASIM_0001330501-mRNA-1"/>
    <property type="gene ID" value="ASIM_0001330501"/>
</dbReference>
<protein>
    <submittedName>
        <fullName evidence="4">Calmodulin</fullName>
    </submittedName>
</protein>
<dbReference type="AlphaFoldDB" id="A0A0M3JY13"/>
<dbReference type="GO" id="GO:0043226">
    <property type="term" value="C:organelle"/>
    <property type="evidence" value="ECO:0007669"/>
    <property type="project" value="UniProtKB-ARBA"/>
</dbReference>
<proteinExistence type="predicted"/>
<reference evidence="4" key="1">
    <citation type="submission" date="2017-02" db="UniProtKB">
        <authorList>
            <consortium name="WormBaseParasite"/>
        </authorList>
    </citation>
    <scope>IDENTIFICATION</scope>
</reference>
<dbReference type="PROSITE" id="PS50222">
    <property type="entry name" value="EF_HAND_2"/>
    <property type="match status" value="3"/>
</dbReference>
<feature type="domain" description="EF-hand" evidence="3">
    <location>
        <begin position="1"/>
        <end position="31"/>
    </location>
</feature>
<accession>A0A0M3JY13</accession>
<evidence type="ECO:0000259" key="3">
    <source>
        <dbReference type="PROSITE" id="PS50222"/>
    </source>
</evidence>
<dbReference type="FunFam" id="1.10.238.10:FF:000178">
    <property type="entry name" value="Calmodulin-2 A"/>
    <property type="match status" value="1"/>
</dbReference>
<dbReference type="SUPFAM" id="SSF47473">
    <property type="entry name" value="EF-hand"/>
    <property type="match status" value="1"/>
</dbReference>
<name>A0A0M3JY13_ANISI</name>
<evidence type="ECO:0000313" key="4">
    <source>
        <dbReference type="WBParaSite" id="ASIM_0001330501-mRNA-1"/>
    </source>
</evidence>
<keyword evidence="1" id="KW-0677">Repeat</keyword>
<dbReference type="Gene3D" id="1.10.238.10">
    <property type="entry name" value="EF-hand"/>
    <property type="match status" value="2"/>
</dbReference>
<dbReference type="InterPro" id="IPR050145">
    <property type="entry name" value="Centrin_CML-like"/>
</dbReference>
<organism evidence="4">
    <name type="scientific">Anisakis simplex</name>
    <name type="common">Herring worm</name>
    <dbReference type="NCBI Taxonomy" id="6269"/>
    <lineage>
        <taxon>Eukaryota</taxon>
        <taxon>Metazoa</taxon>
        <taxon>Ecdysozoa</taxon>
        <taxon>Nematoda</taxon>
        <taxon>Chromadorea</taxon>
        <taxon>Rhabditida</taxon>
        <taxon>Spirurina</taxon>
        <taxon>Ascaridomorpha</taxon>
        <taxon>Ascaridoidea</taxon>
        <taxon>Anisakidae</taxon>
        <taxon>Anisakis</taxon>
        <taxon>Anisakis simplex complex</taxon>
    </lineage>
</organism>
<dbReference type="Pfam" id="PF13499">
    <property type="entry name" value="EF-hand_7"/>
    <property type="match status" value="2"/>
</dbReference>
<feature type="domain" description="EF-hand" evidence="3">
    <location>
        <begin position="74"/>
        <end position="109"/>
    </location>
</feature>